<dbReference type="KEGG" id="ccin:107271138"/>
<dbReference type="RefSeq" id="XP_015602256.1">
    <property type="nucleotide sequence ID" value="XM_015746770.2"/>
</dbReference>
<reference evidence="4 5" key="1">
    <citation type="submission" date="2025-04" db="UniProtKB">
        <authorList>
            <consortium name="RefSeq"/>
        </authorList>
    </citation>
    <scope>IDENTIFICATION</scope>
</reference>
<dbReference type="GO" id="GO:0036064">
    <property type="term" value="C:ciliary basal body"/>
    <property type="evidence" value="ECO:0007669"/>
    <property type="project" value="InterPro"/>
</dbReference>
<organism evidence="3 5">
    <name type="scientific">Cephus cinctus</name>
    <name type="common">Wheat stem sawfly</name>
    <dbReference type="NCBI Taxonomy" id="211228"/>
    <lineage>
        <taxon>Eukaryota</taxon>
        <taxon>Metazoa</taxon>
        <taxon>Ecdysozoa</taxon>
        <taxon>Arthropoda</taxon>
        <taxon>Hexapoda</taxon>
        <taxon>Insecta</taxon>
        <taxon>Pterygota</taxon>
        <taxon>Neoptera</taxon>
        <taxon>Endopterygota</taxon>
        <taxon>Hymenoptera</taxon>
        <taxon>Cephoidea</taxon>
        <taxon>Cephidae</taxon>
        <taxon>Cephus</taxon>
    </lineage>
</organism>
<dbReference type="GO" id="GO:0010457">
    <property type="term" value="P:centriole-centriole cohesion"/>
    <property type="evidence" value="ECO:0007669"/>
    <property type="project" value="TreeGrafter"/>
</dbReference>
<dbReference type="SUPFAM" id="SSF48371">
    <property type="entry name" value="ARM repeat"/>
    <property type="match status" value="2"/>
</dbReference>
<dbReference type="InterPro" id="IPR029249">
    <property type="entry name" value="Rotatin_N"/>
</dbReference>
<dbReference type="GO" id="GO:0005814">
    <property type="term" value="C:centriole"/>
    <property type="evidence" value="ECO:0007669"/>
    <property type="project" value="TreeGrafter"/>
</dbReference>
<dbReference type="GeneID" id="107271138"/>
<evidence type="ECO:0000259" key="2">
    <source>
        <dbReference type="Pfam" id="PF14726"/>
    </source>
</evidence>
<gene>
    <name evidence="4 5" type="primary">LOC107271138</name>
</gene>
<dbReference type="InterPro" id="IPR016024">
    <property type="entry name" value="ARM-type_fold"/>
</dbReference>
<evidence type="ECO:0000313" key="5">
    <source>
        <dbReference type="RefSeq" id="XP_015602256.1"/>
    </source>
</evidence>
<dbReference type="InterPro" id="IPR030791">
    <property type="entry name" value="Rotatin"/>
</dbReference>
<feature type="domain" description="Rotatin N-terminal" evidence="2">
    <location>
        <begin position="21"/>
        <end position="113"/>
    </location>
</feature>
<dbReference type="PANTHER" id="PTHR31691:SF1">
    <property type="entry name" value="ROTATIN"/>
    <property type="match status" value="1"/>
</dbReference>
<dbReference type="GO" id="GO:0007099">
    <property type="term" value="P:centriole replication"/>
    <property type="evidence" value="ECO:0007669"/>
    <property type="project" value="TreeGrafter"/>
</dbReference>
<dbReference type="Gene3D" id="1.25.10.10">
    <property type="entry name" value="Leucine-rich Repeat Variant"/>
    <property type="match status" value="1"/>
</dbReference>
<protein>
    <submittedName>
        <fullName evidence="4 5">Rotatin isoform X1</fullName>
    </submittedName>
</protein>
<name>A0AAJ7C689_CEPCN</name>
<dbReference type="Pfam" id="PF14726">
    <property type="entry name" value="RTTN_N"/>
    <property type="match status" value="1"/>
</dbReference>
<sequence>MTHSNAITPVHIKKLGHAIDEIRSRALDNIISKFDHGFGCDCDAVKKELIMKLFNWFSFEIVIQPEKALDLLYRLVKTNDGSFLNAFGKLRFQNECHELRLKLDSTWHDKLNLIEEVALSSKQQGPTDSAGTQSKVFTTGSPSRNHEQYAGRTYDHQIGDGDFESQYPNSSNNVHAYSDSTIPFDLTLQCGDGTHISKKTEGGIKWLVMPWQSLVTSDKGVLSAVEEALSNTMDTSLILHTCQFITNVMLQDFPAEVFLQRPAIVSVLHTLINSSGNNLEVSMGNVVSTVLKTLYKLTRSLRFRIYYYCDPCVANKKQKLLAGNLESIAYPSSEDRDSPEGGLPEANYQAYQSAGTSDRSQSIMDNVDESVLQLQQMTIPMYCIESLKHVITLLSIPINSTFPLKNVKYVMDLTYELVQLVITSVMPTIWLCRDGVALKIHEDLKSLMQLFGEVMEYFGKYSSVDHCRITYLHLVCIVNKMLSNIVPLELADLVLPKSLKISISIAIIDAPIYLLYPGLHSTLQEYARQFHGKNETDCVKLFDETRLIIKSMKAAISLLKDSTNRSHPDLLKTLYASKLSLSYHKNLIIVKKAVTFLQRVKYNDLDKESQAIATKLTLGLLANGDADIQCAMYTECHDLVKRILGVSYSKERYTWENIKFLFEQSIFTEIICHGVTNEDEKIKDMAEAILVYMLKGKVQLGENGYIQFLEAIVPVLGLLQCLAHPSTALGKCITKMLDPDLSTSIQLADIEVLKGNIRLLLSPDHDIREEAVCRLIWLLGKEKDSTQKLPRLSSLHGLPLSSLCIFERQNSTKQSQGNYQRSSLLSVLEMLNAPGVEPKMRKSALVQISVMLTDTSLHKLFVSENGLPLILKIFTSALVEKEYANYPDSVTPILTILKLISSTDNIVRHDLSIRIDVFLNILRSLFLFPNKECVRIDASHLLCLLLYDEYIMRLGEKHVGSSNQLNISLPHIIVSRMRLPYVCKSHWKTSIHRRSDVSVLHSSNQVALTFVRQFWAWEWNGGVNMLWQSWETLNDSDITEKLMIREQEFATFQYTLPHYYCQRQLYNIQNSTTHDGVSCALDYLTMYLRFYNMLKCEQMDNISSLPWEQSFERFLLSHPTSKEDCDLFVNVLSFLYIFINVTRDEKNMWLCKIMKNMTKSLADLLRSLDTNNQDVHQSVLRLARACSAIEQQEQTDCKDSKDTWIHFIELVVSNLCFGDQQHFYNLAYLDWLLTCLTYLTGKCQWSSHKNLLISLGNALMELIISFHGAGTVSYMGLSITRNSIICLNHLLHQMQTNLDKNMWTGFWYEEGRCLSWLPMLWRNRDPLVRASALQLLAGLTNAPHTASQLLHAISLAPSELCHTLIHSIANREESCIVREQASVAFSNMIKNCNSVTFQYADSLKANAILIYVEQSNIYYEISVLCSNLYMHPTLDLNASDNENDESGKMQSEHSRVSDYMSLVPRTVSYLYNCQDELQLLSVKDSEITDDENYPQFIATPSLITSICTLLNNLIAIGQHEVVRLFYEHSLDKYFLGYLDKFSNSLDINVKEVYSNNVTYFLRCFNGIPKTIDNRRNFLHYCDILEMYTALCTVLTNCITHGNDFMLTATFSPDALYSLLSLLNTELYYMHTPRLVYLRNRLWNEIFNLLSVLSITDSQHYESVETALELCGTEAIVRSMCIAIKNSTSELQMSAIGALASLLSQEIQRETSSSRNGVSLKSILDTCMSSTLDNPKNHAIGEVLSNVNKLSIKNASIHTRRSHEKDHIKTIGSYGKSSNEKCIAIGSEICKILLQLYIAHSYARTKTNRKQSEDKDLIVGALTNLLCISAEAKKTALDENLSETTLMQLKELYVKLNLQPYELYRNHSDRERKIHPLLHDVNCIFTLLMNFMYGNVQVKETMARDGLADVLHKLWAWISINKVVLISALKLLATFTTSCPEGNQSLTLTTTLPGVGLRKTPNTVALIHVIVHVVSKEIEKAGQKFDNQKLHFAFHILRNAVHTHECRVSISKSNLLQLFSKIHPITTKRVKPWPLVEMYCLEFLIDFTYYEEGQLCVPKAVDGLDVLIHLARCSSLSTRILAISTLRNLAFNVANRPRLLSSVDFINLLHNIFKNGTLAEIGVAGSTLWSLVSNNQKGKLIARSAGFPQSIQEVLGRLTLLTIADAKQEQELVKMLQYVMRILSTTESKSNDEPV</sequence>
<accession>A0AAJ7C689</accession>
<feature type="region of interest" description="Disordered" evidence="1">
    <location>
        <begin position="122"/>
        <end position="148"/>
    </location>
</feature>
<evidence type="ECO:0000313" key="3">
    <source>
        <dbReference type="Proteomes" id="UP000694920"/>
    </source>
</evidence>
<feature type="compositionally biased region" description="Polar residues" evidence="1">
    <location>
        <begin position="122"/>
        <end position="143"/>
    </location>
</feature>
<evidence type="ECO:0000313" key="4">
    <source>
        <dbReference type="RefSeq" id="XP_015602255.1"/>
    </source>
</evidence>
<dbReference type="GO" id="GO:0032053">
    <property type="term" value="P:ciliary basal body organization"/>
    <property type="evidence" value="ECO:0007669"/>
    <property type="project" value="TreeGrafter"/>
</dbReference>
<dbReference type="CTD" id="36341"/>
<dbReference type="Proteomes" id="UP000694920">
    <property type="component" value="Unplaced"/>
</dbReference>
<dbReference type="PANTHER" id="PTHR31691">
    <property type="entry name" value="ROTATIN"/>
    <property type="match status" value="1"/>
</dbReference>
<dbReference type="RefSeq" id="XP_015602255.1">
    <property type="nucleotide sequence ID" value="XM_015746769.2"/>
</dbReference>
<dbReference type="GO" id="GO:0005813">
    <property type="term" value="C:centrosome"/>
    <property type="evidence" value="ECO:0007669"/>
    <property type="project" value="InterPro"/>
</dbReference>
<proteinExistence type="predicted"/>
<evidence type="ECO:0000256" key="1">
    <source>
        <dbReference type="SAM" id="MobiDB-lite"/>
    </source>
</evidence>
<dbReference type="InterPro" id="IPR011989">
    <property type="entry name" value="ARM-like"/>
</dbReference>
<keyword evidence="3" id="KW-1185">Reference proteome</keyword>